<evidence type="ECO:0000256" key="3">
    <source>
        <dbReference type="SAM" id="SignalP"/>
    </source>
</evidence>
<dbReference type="NCBIfam" id="TIGR00666">
    <property type="entry name" value="PBP4"/>
    <property type="match status" value="1"/>
</dbReference>
<dbReference type="Proteomes" id="UP000216173">
    <property type="component" value="Unassembled WGS sequence"/>
</dbReference>
<evidence type="ECO:0000313" key="5">
    <source>
        <dbReference type="Proteomes" id="UP000216173"/>
    </source>
</evidence>
<dbReference type="SUPFAM" id="SSF56601">
    <property type="entry name" value="beta-lactamase/transpeptidase-like"/>
    <property type="match status" value="1"/>
</dbReference>
<feature type="signal peptide" evidence="3">
    <location>
        <begin position="1"/>
        <end position="24"/>
    </location>
</feature>
<keyword evidence="3" id="KW-0732">Signal</keyword>
<proteinExistence type="inferred from homology"/>
<evidence type="ECO:0000256" key="1">
    <source>
        <dbReference type="ARBA" id="ARBA00006096"/>
    </source>
</evidence>
<accession>A0A271VUQ4</accession>
<dbReference type="Pfam" id="PF02113">
    <property type="entry name" value="Peptidase_S13"/>
    <property type="match status" value="1"/>
</dbReference>
<dbReference type="RefSeq" id="WP_095458100.1">
    <property type="nucleotide sequence ID" value="NZ_LBGR01000004.1"/>
</dbReference>
<comment type="similarity">
    <text evidence="1">Belongs to the peptidase S13 family.</text>
</comment>
<evidence type="ECO:0000313" key="4">
    <source>
        <dbReference type="EMBL" id="PAR21794.1"/>
    </source>
</evidence>
<dbReference type="EMBL" id="NMSH01000006">
    <property type="protein sequence ID" value="PAR21794.1"/>
    <property type="molecule type" value="Genomic_DNA"/>
</dbReference>
<reference evidence="5" key="1">
    <citation type="submission" date="2017-07" db="EMBL/GenBank/DDBJ databases">
        <authorList>
            <person name="Boucher Y."/>
            <person name="Orata F.D."/>
        </authorList>
    </citation>
    <scope>NUCLEOTIDE SEQUENCE [LARGE SCALE GENOMIC DNA]</scope>
    <source>
        <strain evidence="5">OYP9E10</strain>
    </source>
</reference>
<comment type="caution">
    <text evidence="4">The sequence shown here is derived from an EMBL/GenBank/DDBJ whole genome shotgun (WGS) entry which is preliminary data.</text>
</comment>
<dbReference type="GO" id="GO:0004185">
    <property type="term" value="F:serine-type carboxypeptidase activity"/>
    <property type="evidence" value="ECO:0007669"/>
    <property type="project" value="InterPro"/>
</dbReference>
<dbReference type="Gene3D" id="3.50.80.20">
    <property type="entry name" value="D-Ala-D-Ala carboxypeptidase C, peptidase S13"/>
    <property type="match status" value="1"/>
</dbReference>
<feature type="chain" id="PRO_5012967414" evidence="3">
    <location>
        <begin position="25"/>
        <end position="481"/>
    </location>
</feature>
<dbReference type="InterPro" id="IPR012338">
    <property type="entry name" value="Beta-lactam/transpept-like"/>
</dbReference>
<keyword evidence="2" id="KW-0378">Hydrolase</keyword>
<dbReference type="GO" id="GO:0006508">
    <property type="term" value="P:proteolysis"/>
    <property type="evidence" value="ECO:0007669"/>
    <property type="project" value="InterPro"/>
</dbReference>
<keyword evidence="4" id="KW-0121">Carboxypeptidase</keyword>
<sequence>MPFSSSPVWRLIFCFLLFLPSAHAETQFSSATNKLPVGSRYALLIEDIGSKQTILDLNTHLYYPPASTQKILTALAAKLELGDEFRFRTELIRSGDDWAIRFSGDPTFTTADLTALLKQLKSQTGGKIEGDLWLDNSIFSGYERAVGWPWDILGVCYSAPASAINLDGNCIQASIYTERQGRTRVYVPEQYPVHVQTRAISVSKNEQESLLCDLELTATPENHYQLAGCLTQRDKPLPLKFAVQDTGLYAQRIVYRLLAQLNIELKGEVKVGNSAFNQAQKVADHQSDPLPALLKTMLQDSDNLIADTLTKTLGHRFYLQPGSFSNGTQAIKQVFYSRTGISLEDTQLADGSGLSRNNRMRPHVMIETLRYLYQHDEQLGLIALLPSAGESGTLQYRRSMRAPQISGQMKAKSGSLYGTYNMVGFVIDEHHRPTTLFVQFVTDYFPPQNGTEAAVEPAIVQFETQLYQELIQRNRLASKPH</sequence>
<organism evidence="4 5">
    <name type="scientific">Vibrio metoecus</name>
    <dbReference type="NCBI Taxonomy" id="1481663"/>
    <lineage>
        <taxon>Bacteria</taxon>
        <taxon>Pseudomonadati</taxon>
        <taxon>Pseudomonadota</taxon>
        <taxon>Gammaproteobacteria</taxon>
        <taxon>Vibrionales</taxon>
        <taxon>Vibrionaceae</taxon>
        <taxon>Vibrio</taxon>
    </lineage>
</organism>
<name>A0A271VUQ4_VIBMT</name>
<dbReference type="Gene3D" id="3.40.710.10">
    <property type="entry name" value="DD-peptidase/beta-lactamase superfamily"/>
    <property type="match status" value="2"/>
</dbReference>
<dbReference type="PRINTS" id="PR00922">
    <property type="entry name" value="DADACBPTASE3"/>
</dbReference>
<dbReference type="InterPro" id="IPR000667">
    <property type="entry name" value="Peptidase_S13"/>
</dbReference>
<protein>
    <submittedName>
        <fullName evidence="4">Serine-type D-Ala-D-Ala carboxypeptidase</fullName>
    </submittedName>
</protein>
<keyword evidence="4" id="KW-0645">Protease</keyword>
<dbReference type="AlphaFoldDB" id="A0A271VUQ4"/>
<evidence type="ECO:0000256" key="2">
    <source>
        <dbReference type="ARBA" id="ARBA00022801"/>
    </source>
</evidence>
<dbReference type="NCBIfam" id="NF008322">
    <property type="entry name" value="PRK11113.1"/>
    <property type="match status" value="1"/>
</dbReference>
<dbReference type="PANTHER" id="PTHR30023:SF0">
    <property type="entry name" value="PENICILLIN-SENSITIVE CARBOXYPEPTIDASE A"/>
    <property type="match status" value="1"/>
</dbReference>
<dbReference type="PANTHER" id="PTHR30023">
    <property type="entry name" value="D-ALANYL-D-ALANINE CARBOXYPEPTIDASE"/>
    <property type="match status" value="1"/>
</dbReference>
<dbReference type="GO" id="GO:0000270">
    <property type="term" value="P:peptidoglycan metabolic process"/>
    <property type="evidence" value="ECO:0007669"/>
    <property type="project" value="TreeGrafter"/>
</dbReference>
<gene>
    <name evidence="4" type="ORF">CGU03_05970</name>
</gene>